<evidence type="ECO:0000313" key="2">
    <source>
        <dbReference type="EMBL" id="KAG0652265.1"/>
    </source>
</evidence>
<reference evidence="2" key="1">
    <citation type="submission" date="2019-07" db="EMBL/GenBank/DDBJ databases">
        <title>Hyphodiscus hymeniophilus genome sequencing and assembly.</title>
        <authorList>
            <person name="Kramer G."/>
            <person name="Nodwell J."/>
        </authorList>
    </citation>
    <scope>NUCLEOTIDE SEQUENCE</scope>
    <source>
        <strain evidence="2">ATCC 34498</strain>
    </source>
</reference>
<dbReference type="AlphaFoldDB" id="A0A9P6VQD8"/>
<dbReference type="EMBL" id="VNKQ01000003">
    <property type="protein sequence ID" value="KAG0652265.1"/>
    <property type="molecule type" value="Genomic_DNA"/>
</dbReference>
<dbReference type="OrthoDB" id="21463at2759"/>
<sequence>MPSSPSRHPLNSFKLPTPKKHSTIERTARTSTPSSAVLRLIGNAEQQKALRTAGRRSGELSKASSEDLHKKGLGADLSKQITRRWKQGDVFAPHDLSEVEMAKWKKRGKPVYDAFDLLDFKPQDSYSVQLLDYVRVYDAHGTDYAFERYGVETGQSETDCAGD</sequence>
<accession>A0A9P6VQD8</accession>
<dbReference type="Proteomes" id="UP000785200">
    <property type="component" value="Unassembled WGS sequence"/>
</dbReference>
<evidence type="ECO:0000313" key="3">
    <source>
        <dbReference type="Proteomes" id="UP000785200"/>
    </source>
</evidence>
<feature type="compositionally biased region" description="Basic and acidic residues" evidence="1">
    <location>
        <begin position="56"/>
        <end position="70"/>
    </location>
</feature>
<comment type="caution">
    <text evidence="2">The sequence shown here is derived from an EMBL/GenBank/DDBJ whole genome shotgun (WGS) entry which is preliminary data.</text>
</comment>
<protein>
    <submittedName>
        <fullName evidence="2">Uncharacterized protein</fullName>
    </submittedName>
</protein>
<proteinExistence type="predicted"/>
<name>A0A9P6VQD8_9HELO</name>
<feature type="region of interest" description="Disordered" evidence="1">
    <location>
        <begin position="1"/>
        <end position="34"/>
    </location>
</feature>
<gene>
    <name evidence="2" type="ORF">D0Z07_1228</name>
</gene>
<feature type="region of interest" description="Disordered" evidence="1">
    <location>
        <begin position="47"/>
        <end position="73"/>
    </location>
</feature>
<keyword evidence="3" id="KW-1185">Reference proteome</keyword>
<organism evidence="2 3">
    <name type="scientific">Hyphodiscus hymeniophilus</name>
    <dbReference type="NCBI Taxonomy" id="353542"/>
    <lineage>
        <taxon>Eukaryota</taxon>
        <taxon>Fungi</taxon>
        <taxon>Dikarya</taxon>
        <taxon>Ascomycota</taxon>
        <taxon>Pezizomycotina</taxon>
        <taxon>Leotiomycetes</taxon>
        <taxon>Helotiales</taxon>
        <taxon>Hyphodiscaceae</taxon>
        <taxon>Hyphodiscus</taxon>
    </lineage>
</organism>
<evidence type="ECO:0000256" key="1">
    <source>
        <dbReference type="SAM" id="MobiDB-lite"/>
    </source>
</evidence>